<sequence>MAPSGWTHPDQCPIRIIQVRTLRGILAADPALAPGGDAGEAAAGVLSCTLTAITDMAARLVRLRVPSPSDLARSCVEACRVDLSAEEVSRWLACLGQMGMTDDQMASTREAVSTHLSHLQEVYRKRSDINEKAREILRASGGDSAVLRRSKALVWDRLMDNVRQEQQVAVDGPRHLLLSILTPPQAARLIVEMHPGGVDMVKMGVALAALACGGDGGQSDPEEGYQARAASLA</sequence>
<dbReference type="EMBL" id="CAJHUC010000863">
    <property type="protein sequence ID" value="CAD7698631.1"/>
    <property type="molecule type" value="Genomic_DNA"/>
</dbReference>
<protein>
    <submittedName>
        <fullName evidence="1">Uncharacterized protein</fullName>
    </submittedName>
</protein>
<accession>A0A8S1IUP4</accession>
<proteinExistence type="predicted"/>
<dbReference type="Proteomes" id="UP000708148">
    <property type="component" value="Unassembled WGS sequence"/>
</dbReference>
<name>A0A8S1IUP4_9CHLO</name>
<comment type="caution">
    <text evidence="1">The sequence shown here is derived from an EMBL/GenBank/DDBJ whole genome shotgun (WGS) entry which is preliminary data.</text>
</comment>
<gene>
    <name evidence="1" type="ORF">OSTQU699_LOCUS3992</name>
</gene>
<organism evidence="1 2">
    <name type="scientific">Ostreobium quekettii</name>
    <dbReference type="NCBI Taxonomy" id="121088"/>
    <lineage>
        <taxon>Eukaryota</taxon>
        <taxon>Viridiplantae</taxon>
        <taxon>Chlorophyta</taxon>
        <taxon>core chlorophytes</taxon>
        <taxon>Ulvophyceae</taxon>
        <taxon>TCBD clade</taxon>
        <taxon>Bryopsidales</taxon>
        <taxon>Ostreobineae</taxon>
        <taxon>Ostreobiaceae</taxon>
        <taxon>Ostreobium</taxon>
    </lineage>
</organism>
<evidence type="ECO:0000313" key="2">
    <source>
        <dbReference type="Proteomes" id="UP000708148"/>
    </source>
</evidence>
<dbReference type="AlphaFoldDB" id="A0A8S1IUP4"/>
<evidence type="ECO:0000313" key="1">
    <source>
        <dbReference type="EMBL" id="CAD7698631.1"/>
    </source>
</evidence>
<keyword evidence="2" id="KW-1185">Reference proteome</keyword>
<reference evidence="1" key="1">
    <citation type="submission" date="2020-12" db="EMBL/GenBank/DDBJ databases">
        <authorList>
            <person name="Iha C."/>
        </authorList>
    </citation>
    <scope>NUCLEOTIDE SEQUENCE</scope>
</reference>